<dbReference type="GO" id="GO:0046872">
    <property type="term" value="F:metal ion binding"/>
    <property type="evidence" value="ECO:0007669"/>
    <property type="project" value="InterPro"/>
</dbReference>
<dbReference type="PANTHER" id="PTHR22953">
    <property type="entry name" value="ACID PHOSPHATASE RELATED"/>
    <property type="match status" value="1"/>
</dbReference>
<evidence type="ECO:0000259" key="2">
    <source>
        <dbReference type="Pfam" id="PF00149"/>
    </source>
</evidence>
<dbReference type="AlphaFoldDB" id="A0A918Q6E6"/>
<dbReference type="InterPro" id="IPR039331">
    <property type="entry name" value="PAPs-like"/>
</dbReference>
<organism evidence="4 5">
    <name type="scientific">Echinicola pacifica</name>
    <dbReference type="NCBI Taxonomy" id="346377"/>
    <lineage>
        <taxon>Bacteria</taxon>
        <taxon>Pseudomonadati</taxon>
        <taxon>Bacteroidota</taxon>
        <taxon>Cytophagia</taxon>
        <taxon>Cytophagales</taxon>
        <taxon>Cyclobacteriaceae</taxon>
        <taxon>Echinicola</taxon>
    </lineage>
</organism>
<protein>
    <submittedName>
        <fullName evidence="4">Phosphoesterase</fullName>
    </submittedName>
</protein>
<dbReference type="RefSeq" id="WP_157492835.1">
    <property type="nucleotide sequence ID" value="NZ_BMWX01000004.1"/>
</dbReference>
<gene>
    <name evidence="4" type="ORF">GCM10007049_27230</name>
</gene>
<evidence type="ECO:0000313" key="5">
    <source>
        <dbReference type="Proteomes" id="UP000619457"/>
    </source>
</evidence>
<dbReference type="InterPro" id="IPR015914">
    <property type="entry name" value="PAPs_N"/>
</dbReference>
<dbReference type="InterPro" id="IPR008963">
    <property type="entry name" value="Purple_acid_Pase-like_N"/>
</dbReference>
<dbReference type="InterPro" id="IPR004843">
    <property type="entry name" value="Calcineurin-like_PHP"/>
</dbReference>
<reference evidence="4" key="1">
    <citation type="journal article" date="2014" name="Int. J. Syst. Evol. Microbiol.">
        <title>Complete genome sequence of Corynebacterium casei LMG S-19264T (=DSM 44701T), isolated from a smear-ripened cheese.</title>
        <authorList>
            <consortium name="US DOE Joint Genome Institute (JGI-PGF)"/>
            <person name="Walter F."/>
            <person name="Albersmeier A."/>
            <person name="Kalinowski J."/>
            <person name="Ruckert C."/>
        </authorList>
    </citation>
    <scope>NUCLEOTIDE SEQUENCE</scope>
    <source>
        <strain evidence="4">KCTC 12368</strain>
    </source>
</reference>
<proteinExistence type="predicted"/>
<dbReference type="InterPro" id="IPR029052">
    <property type="entry name" value="Metallo-depent_PP-like"/>
</dbReference>
<evidence type="ECO:0000256" key="1">
    <source>
        <dbReference type="ARBA" id="ARBA00022729"/>
    </source>
</evidence>
<keyword evidence="1" id="KW-0732">Signal</keyword>
<evidence type="ECO:0000313" key="4">
    <source>
        <dbReference type="EMBL" id="GGZ32332.1"/>
    </source>
</evidence>
<reference evidence="4" key="2">
    <citation type="submission" date="2020-09" db="EMBL/GenBank/DDBJ databases">
        <authorList>
            <person name="Sun Q."/>
            <person name="Kim S."/>
        </authorList>
    </citation>
    <scope>NUCLEOTIDE SEQUENCE</scope>
    <source>
        <strain evidence="4">KCTC 12368</strain>
    </source>
</reference>
<dbReference type="Pfam" id="PF16656">
    <property type="entry name" value="Pur_ac_phosph_N"/>
    <property type="match status" value="1"/>
</dbReference>
<dbReference type="Gene3D" id="2.60.40.380">
    <property type="entry name" value="Purple acid phosphatase-like, N-terminal"/>
    <property type="match status" value="1"/>
</dbReference>
<dbReference type="SUPFAM" id="SSF49363">
    <property type="entry name" value="Purple acid phosphatase, N-terminal domain"/>
    <property type="match status" value="1"/>
</dbReference>
<keyword evidence="5" id="KW-1185">Reference proteome</keyword>
<evidence type="ECO:0000259" key="3">
    <source>
        <dbReference type="Pfam" id="PF16656"/>
    </source>
</evidence>
<dbReference type="GO" id="GO:0003993">
    <property type="term" value="F:acid phosphatase activity"/>
    <property type="evidence" value="ECO:0007669"/>
    <property type="project" value="InterPro"/>
</dbReference>
<dbReference type="Gene3D" id="3.60.21.10">
    <property type="match status" value="1"/>
</dbReference>
<feature type="domain" description="Calcineurin-like phosphoesterase" evidence="2">
    <location>
        <begin position="155"/>
        <end position="344"/>
    </location>
</feature>
<dbReference type="EMBL" id="BMWX01000004">
    <property type="protein sequence ID" value="GGZ32332.1"/>
    <property type="molecule type" value="Genomic_DNA"/>
</dbReference>
<feature type="domain" description="Purple acid phosphatase N-terminal" evidence="3">
    <location>
        <begin position="46"/>
        <end position="146"/>
    </location>
</feature>
<comment type="caution">
    <text evidence="4">The sequence shown here is derived from an EMBL/GenBank/DDBJ whole genome shotgun (WGS) entry which is preliminary data.</text>
</comment>
<sequence length="442" mass="50495">MCIKYLKISIITTVVLLGEIGLSHAQKTAEPLVPIAKQHLRPSQMPDRIIINLQENPLNDIGINWRTSLEVAQSYVEYAPASDGPGFEPGVKSLPAEGAVIETQQDEEPVTEARYHSVSLRGLEPGQMYMYRVGQNQEWSEWFQFQMPKAESPVRLLYFGDVQNDVVSQWSRVIREAYFQLPKPDFMLYAGDLINHEEADLEWGDWFAAGGFIHASVPSMMTPGNHEYAKPVRLSKHWQAQFNLPTNGPKGLEEMVYEVNFPEVKIISLDAEQIDEIPEQRMAQVKWLRGILENNPRKWTLITFHYPIYSTKPNRNNEDMQEFIQPLLEEFNVDLVLQGHDHAYARGRVLVKDGKETYGEGPMYVVSVSGPKMYDLADDPWMDRKAFGTQLFQWIEIEDDTLIFKALTATGELYDAFTLSKSSNGSNILSNHIPDSPERLEE</sequence>
<dbReference type="Pfam" id="PF00149">
    <property type="entry name" value="Metallophos"/>
    <property type="match status" value="1"/>
</dbReference>
<dbReference type="SUPFAM" id="SSF56300">
    <property type="entry name" value="Metallo-dependent phosphatases"/>
    <property type="match status" value="1"/>
</dbReference>
<name>A0A918Q6E6_9BACT</name>
<accession>A0A918Q6E6</accession>
<dbReference type="PANTHER" id="PTHR22953:SF153">
    <property type="entry name" value="PURPLE ACID PHOSPHATASE"/>
    <property type="match status" value="1"/>
</dbReference>
<dbReference type="Proteomes" id="UP000619457">
    <property type="component" value="Unassembled WGS sequence"/>
</dbReference>